<organism evidence="3 4">
    <name type="scientific">Aspergillus cavernicola</name>
    <dbReference type="NCBI Taxonomy" id="176166"/>
    <lineage>
        <taxon>Eukaryota</taxon>
        <taxon>Fungi</taxon>
        <taxon>Dikarya</taxon>
        <taxon>Ascomycota</taxon>
        <taxon>Pezizomycotina</taxon>
        <taxon>Eurotiomycetes</taxon>
        <taxon>Eurotiomycetidae</taxon>
        <taxon>Eurotiales</taxon>
        <taxon>Aspergillaceae</taxon>
        <taxon>Aspergillus</taxon>
        <taxon>Aspergillus subgen. Nidulantes</taxon>
    </lineage>
</organism>
<protein>
    <recommendedName>
        <fullName evidence="2">Myb-like domain-containing protein</fullName>
    </recommendedName>
</protein>
<feature type="domain" description="Myb-like" evidence="2">
    <location>
        <begin position="359"/>
        <end position="413"/>
    </location>
</feature>
<name>A0ABR4HNV0_9EURO</name>
<dbReference type="InterPro" id="IPR001005">
    <property type="entry name" value="SANT/Myb"/>
</dbReference>
<dbReference type="InterPro" id="IPR009057">
    <property type="entry name" value="Homeodomain-like_sf"/>
</dbReference>
<dbReference type="SMART" id="SM00717">
    <property type="entry name" value="SANT"/>
    <property type="match status" value="1"/>
</dbReference>
<dbReference type="PROSITE" id="PS50090">
    <property type="entry name" value="MYB_LIKE"/>
    <property type="match status" value="1"/>
</dbReference>
<feature type="compositionally biased region" description="Polar residues" evidence="1">
    <location>
        <begin position="244"/>
        <end position="263"/>
    </location>
</feature>
<sequence length="418" mass="46028">MAGRPVSAVDNLLSDSDSLQLSLSGCEVEKQTMTKDGVPKHHNSQLPSPALSGLASPPENKCRARPGQHHGITFEDLPSEAACCGERARALTVSASNTPTATPSIASSRDASAEHEDNSISILPSPSWQPQRNEKQVRSTLSPSRVLRPRVNTESNRPDRPPSIAVVIPIRQSARSMARTSRSSLVQPSRRPHQASASYAIEEDRPTDAFTEGHSLLTREAAADGEERPQKRRRRNQRSKETARNTSVCASQPPSKGGFHTSSGEAQEIFGRGIIRIQPHGPRHAYFFTFLPDAVDHPLSRSPSALDSDEPSCTGRATYTSSKACAVEKGNVQLGRRQTQTQKANPKAWNNRNRGTHQKNSRKGKPWLPEEEELLLKLKNDQGLPWSVVVRLFSEQYPGRSQGSIQVYWSTNIKKRLP</sequence>
<evidence type="ECO:0000313" key="3">
    <source>
        <dbReference type="EMBL" id="KAL2816402.1"/>
    </source>
</evidence>
<evidence type="ECO:0000256" key="1">
    <source>
        <dbReference type="SAM" id="MobiDB-lite"/>
    </source>
</evidence>
<keyword evidence="4" id="KW-1185">Reference proteome</keyword>
<comment type="caution">
    <text evidence="3">The sequence shown here is derived from an EMBL/GenBank/DDBJ whole genome shotgun (WGS) entry which is preliminary data.</text>
</comment>
<feature type="region of interest" description="Disordered" evidence="1">
    <location>
        <begin position="94"/>
        <end position="263"/>
    </location>
</feature>
<dbReference type="SUPFAM" id="SSF46689">
    <property type="entry name" value="Homeodomain-like"/>
    <property type="match status" value="1"/>
</dbReference>
<gene>
    <name evidence="3" type="ORF">BDW59DRAFT_9894</name>
</gene>
<feature type="compositionally biased region" description="Low complexity" evidence="1">
    <location>
        <begin position="44"/>
        <end position="58"/>
    </location>
</feature>
<reference evidence="3 4" key="1">
    <citation type="submission" date="2024-07" db="EMBL/GenBank/DDBJ databases">
        <title>Section-level genome sequencing and comparative genomics of Aspergillus sections Usti and Cavernicolus.</title>
        <authorList>
            <consortium name="Lawrence Berkeley National Laboratory"/>
            <person name="Nybo J.L."/>
            <person name="Vesth T.C."/>
            <person name="Theobald S."/>
            <person name="Frisvad J.C."/>
            <person name="Larsen T.O."/>
            <person name="Kjaerboelling I."/>
            <person name="Rothschild-Mancinelli K."/>
            <person name="Lyhne E.K."/>
            <person name="Kogle M.E."/>
            <person name="Barry K."/>
            <person name="Clum A."/>
            <person name="Na H."/>
            <person name="Ledsgaard L."/>
            <person name="Lin J."/>
            <person name="Lipzen A."/>
            <person name="Kuo A."/>
            <person name="Riley R."/>
            <person name="Mondo S."/>
            <person name="LaButti K."/>
            <person name="Haridas S."/>
            <person name="Pangalinan J."/>
            <person name="Salamov A.A."/>
            <person name="Simmons B.A."/>
            <person name="Magnuson J.K."/>
            <person name="Chen J."/>
            <person name="Drula E."/>
            <person name="Henrissat B."/>
            <person name="Wiebenga A."/>
            <person name="Lubbers R.J."/>
            <person name="Gomes A.C."/>
            <person name="Makela M.R."/>
            <person name="Stajich J."/>
            <person name="Grigoriev I.V."/>
            <person name="Mortensen U.H."/>
            <person name="De vries R.P."/>
            <person name="Baker S.E."/>
            <person name="Andersen M.R."/>
        </authorList>
    </citation>
    <scope>NUCLEOTIDE SEQUENCE [LARGE SCALE GENOMIC DNA]</scope>
    <source>
        <strain evidence="3 4">CBS 600.67</strain>
    </source>
</reference>
<dbReference type="Gene3D" id="1.10.10.60">
    <property type="entry name" value="Homeodomain-like"/>
    <property type="match status" value="1"/>
</dbReference>
<feature type="compositionally biased region" description="Polar residues" evidence="1">
    <location>
        <begin position="336"/>
        <end position="353"/>
    </location>
</feature>
<feature type="compositionally biased region" description="Polar residues" evidence="1">
    <location>
        <begin position="94"/>
        <end position="110"/>
    </location>
</feature>
<evidence type="ECO:0000313" key="4">
    <source>
        <dbReference type="Proteomes" id="UP001610335"/>
    </source>
</evidence>
<feature type="compositionally biased region" description="Polar residues" evidence="1">
    <location>
        <begin position="119"/>
        <end position="131"/>
    </location>
</feature>
<proteinExistence type="predicted"/>
<evidence type="ECO:0000259" key="2">
    <source>
        <dbReference type="PROSITE" id="PS50090"/>
    </source>
</evidence>
<dbReference type="Proteomes" id="UP001610335">
    <property type="component" value="Unassembled WGS sequence"/>
</dbReference>
<dbReference type="EMBL" id="JBFXLS010000101">
    <property type="protein sequence ID" value="KAL2816402.1"/>
    <property type="molecule type" value="Genomic_DNA"/>
</dbReference>
<feature type="compositionally biased region" description="Low complexity" evidence="1">
    <location>
        <begin position="171"/>
        <end position="184"/>
    </location>
</feature>
<feature type="region of interest" description="Disordered" evidence="1">
    <location>
        <begin position="336"/>
        <end position="367"/>
    </location>
</feature>
<feature type="region of interest" description="Disordered" evidence="1">
    <location>
        <begin position="31"/>
        <end position="67"/>
    </location>
</feature>
<feature type="compositionally biased region" description="Basic residues" evidence="1">
    <location>
        <begin position="354"/>
        <end position="365"/>
    </location>
</feature>
<accession>A0ABR4HNV0</accession>